<dbReference type="EMBL" id="HE601044">
    <property type="protein sequence ID" value="CAP20663.2"/>
    <property type="molecule type" value="Genomic_DNA"/>
</dbReference>
<evidence type="ECO:0000313" key="3">
    <source>
        <dbReference type="Proteomes" id="UP000008549"/>
    </source>
</evidence>
<dbReference type="InterPro" id="IPR017956">
    <property type="entry name" value="AT_hook_DNA-bd_motif"/>
</dbReference>
<evidence type="ECO:0000256" key="1">
    <source>
        <dbReference type="SAM" id="MobiDB-lite"/>
    </source>
</evidence>
<name>A8WJM0_CAEBR</name>
<feature type="compositionally biased region" description="Low complexity" evidence="1">
    <location>
        <begin position="48"/>
        <end position="61"/>
    </location>
</feature>
<dbReference type="AlphaFoldDB" id="A8WJM0"/>
<dbReference type="Proteomes" id="UP000008549">
    <property type="component" value="Unassembled WGS sequence"/>
</dbReference>
<feature type="region of interest" description="Disordered" evidence="1">
    <location>
        <begin position="286"/>
        <end position="316"/>
    </location>
</feature>
<organism evidence="2 3">
    <name type="scientific">Caenorhabditis briggsae</name>
    <dbReference type="NCBI Taxonomy" id="6238"/>
    <lineage>
        <taxon>Eukaryota</taxon>
        <taxon>Metazoa</taxon>
        <taxon>Ecdysozoa</taxon>
        <taxon>Nematoda</taxon>
        <taxon>Chromadorea</taxon>
        <taxon>Rhabditida</taxon>
        <taxon>Rhabditina</taxon>
        <taxon>Rhabditomorpha</taxon>
        <taxon>Rhabditoidea</taxon>
        <taxon>Rhabditidae</taxon>
        <taxon>Peloderinae</taxon>
        <taxon>Caenorhabditis</taxon>
    </lineage>
</organism>
<feature type="compositionally biased region" description="Basic and acidic residues" evidence="1">
    <location>
        <begin position="294"/>
        <end position="303"/>
    </location>
</feature>
<feature type="region of interest" description="Disordered" evidence="1">
    <location>
        <begin position="1"/>
        <end position="258"/>
    </location>
</feature>
<keyword evidence="3" id="KW-1185">Reference proteome</keyword>
<reference evidence="2 3" key="1">
    <citation type="journal article" date="2003" name="PLoS Biol.">
        <title>The genome sequence of Caenorhabditis briggsae: a platform for comparative genomics.</title>
        <authorList>
            <person name="Stein L.D."/>
            <person name="Bao Z."/>
            <person name="Blasiar D."/>
            <person name="Blumenthal T."/>
            <person name="Brent M.R."/>
            <person name="Chen N."/>
            <person name="Chinwalla A."/>
            <person name="Clarke L."/>
            <person name="Clee C."/>
            <person name="Coghlan A."/>
            <person name="Coulson A."/>
            <person name="D'Eustachio P."/>
            <person name="Fitch D.H."/>
            <person name="Fulton L.A."/>
            <person name="Fulton R.E."/>
            <person name="Griffiths-Jones S."/>
            <person name="Harris T.W."/>
            <person name="Hillier L.W."/>
            <person name="Kamath R."/>
            <person name="Kuwabara P.E."/>
            <person name="Mardis E.R."/>
            <person name="Marra M.A."/>
            <person name="Miner T.L."/>
            <person name="Minx P."/>
            <person name="Mullikin J.C."/>
            <person name="Plumb R.W."/>
            <person name="Rogers J."/>
            <person name="Schein J.E."/>
            <person name="Sohrmann M."/>
            <person name="Spieth J."/>
            <person name="Stajich J.E."/>
            <person name="Wei C."/>
            <person name="Willey D."/>
            <person name="Wilson R.K."/>
            <person name="Durbin R."/>
            <person name="Waterston R.H."/>
        </authorList>
    </citation>
    <scope>NUCLEOTIDE SEQUENCE [LARGE SCALE GENOMIC DNA]</scope>
    <source>
        <strain evidence="2 3">AF16</strain>
    </source>
</reference>
<protein>
    <submittedName>
        <fullName evidence="2">Protein CBG23933</fullName>
    </submittedName>
</protein>
<dbReference type="PRINTS" id="PR00929">
    <property type="entry name" value="ATHOOK"/>
</dbReference>
<dbReference type="WormBase" id="CBG23933">
    <property type="protein sequence ID" value="CBP40660"/>
    <property type="gene ID" value="WBGene00042166"/>
</dbReference>
<dbReference type="HOGENOM" id="CLU_880631_0_0_1"/>
<evidence type="ECO:0000313" key="2">
    <source>
        <dbReference type="EMBL" id="CAP20663.2"/>
    </source>
</evidence>
<dbReference type="RefSeq" id="XP_045091205.1">
    <property type="nucleotide sequence ID" value="XM_045237954.1"/>
</dbReference>
<dbReference type="KEGG" id="cbr:CBG_23933"/>
<dbReference type="InParanoid" id="A8WJM0"/>
<sequence length="316" mass="34297">MPRPKKNLVEAASAKGTHADLITRTSTVDSAEADATGDEHPKIAVTEGSGDSSDVVSAASAQKPRGRGRPKQVKPVAGDTTEEQYEPTKEEKRGRGRGKIPSQAEDVSDETNPRGRAKKTENEGDNIVDSEETGKNVATPKSAKRGRPKKTTQIEDTNSEDRNPSTEEVPNVGTSKKGRARKITTSSEVDARPATPTDAADAVADGKKGRGRTKKDVTSTSKQNDTEEKKHGDEPKKRGRPKKVVEKTSGGSDNEGSFNREIGICWVYYIRDKTTFEKYVQPCIIFSAAPSTSRNERKRKDEASQSQVAKKSSKQT</sequence>
<dbReference type="CTD" id="8589994"/>
<accession>A8WJM0</accession>
<evidence type="ECO:0000313" key="4">
    <source>
        <dbReference type="WormBase" id="CBG23933"/>
    </source>
</evidence>
<feature type="compositionally biased region" description="Low complexity" evidence="1">
    <location>
        <begin position="192"/>
        <end position="203"/>
    </location>
</feature>
<dbReference type="SMART" id="SM00384">
    <property type="entry name" value="AT_hook"/>
    <property type="match status" value="5"/>
</dbReference>
<proteinExistence type="predicted"/>
<reference evidence="2 3" key="2">
    <citation type="journal article" date="2011" name="PLoS Genet.">
        <title>Caenorhabditis briggsae recombinant inbred line genotypes reveal inter-strain incompatibility and the evolution of recombination.</title>
        <authorList>
            <person name="Ross J.A."/>
            <person name="Koboldt D.C."/>
            <person name="Staisch J.E."/>
            <person name="Chamberlin H.M."/>
            <person name="Gupta B.P."/>
            <person name="Miller R.D."/>
            <person name="Baird S.E."/>
            <person name="Haag E.S."/>
        </authorList>
    </citation>
    <scope>NUCLEOTIDE SEQUENCE [LARGE SCALE GENOMIC DNA]</scope>
    <source>
        <strain evidence="2 3">AF16</strain>
    </source>
</reference>
<dbReference type="GO" id="GO:0003677">
    <property type="term" value="F:DNA binding"/>
    <property type="evidence" value="ECO:0007669"/>
    <property type="project" value="InterPro"/>
</dbReference>
<dbReference type="GeneID" id="8589994"/>
<feature type="compositionally biased region" description="Basic and acidic residues" evidence="1">
    <location>
        <begin position="224"/>
        <end position="236"/>
    </location>
</feature>
<gene>
    <name evidence="2 4" type="ORF">CBG23933</name>
    <name evidence="2" type="ORF">CBG_23933</name>
</gene>
<dbReference type="STRING" id="6238.A8WJM0"/>